<dbReference type="RefSeq" id="WP_111514305.1">
    <property type="nucleotide sequence ID" value="NZ_QFYR01000001.1"/>
</dbReference>
<name>A0A328AUA6_9CAUL</name>
<dbReference type="EMBL" id="QFYR01000001">
    <property type="protein sequence ID" value="RAK57855.1"/>
    <property type="molecule type" value="Genomic_DNA"/>
</dbReference>
<gene>
    <name evidence="2" type="ORF">DJ018_08070</name>
</gene>
<dbReference type="OrthoDB" id="9808347at2"/>
<comment type="similarity">
    <text evidence="1">Belongs to the peptidase S58 family.</text>
</comment>
<evidence type="ECO:0000313" key="2">
    <source>
        <dbReference type="EMBL" id="RAK57855.1"/>
    </source>
</evidence>
<dbReference type="Gene3D" id="3.60.70.12">
    <property type="entry name" value="L-amino peptidase D-ALA esterase/amidase"/>
    <property type="match status" value="1"/>
</dbReference>
<sequence>MEPEPYQVRPGARNLITDVPGLKVGQAQAELVRTGVTVVLPDERAVCACDVRGGGPGTRETDALAPENLVDAVDAVVLSGGSVYGLAAADGVTAWLGAQGRGFEVAPGASFPHSPVVPAAILFDLANGGDKQWGGEPPYRDLGREAVLSAGEAFRLGTAGAGYGAMAGGLKGGVGSASVVSADGLTVGAIVAVNCWGSVVAPGGRTFWAAPYEIGSEFGGLGAHGLAAAPDAWGLAKTAAEPRNTTIACVATDVALTPAQAKRVAIMAQDGMARAIRPVHAPFDGDVVFALSTARQPLPEPAAFSLARLGALAADTLARAVARGVYEASAWPGSDVACWSALKP</sequence>
<dbReference type="GO" id="GO:0004177">
    <property type="term" value="F:aminopeptidase activity"/>
    <property type="evidence" value="ECO:0007669"/>
    <property type="project" value="TreeGrafter"/>
</dbReference>
<evidence type="ECO:0000256" key="1">
    <source>
        <dbReference type="ARBA" id="ARBA00007068"/>
    </source>
</evidence>
<dbReference type="Pfam" id="PF03576">
    <property type="entry name" value="Peptidase_S58"/>
    <property type="match status" value="1"/>
</dbReference>
<evidence type="ECO:0000313" key="3">
    <source>
        <dbReference type="Proteomes" id="UP000249725"/>
    </source>
</evidence>
<dbReference type="PANTHER" id="PTHR36512:SF3">
    <property type="entry name" value="BLR5678 PROTEIN"/>
    <property type="match status" value="1"/>
</dbReference>
<dbReference type="InterPro" id="IPR005321">
    <property type="entry name" value="Peptidase_S58_DmpA"/>
</dbReference>
<dbReference type="CDD" id="cd02252">
    <property type="entry name" value="nylC_like"/>
    <property type="match status" value="1"/>
</dbReference>
<accession>A0A328AUA6</accession>
<dbReference type="PANTHER" id="PTHR36512">
    <property type="entry name" value="D-AMINOPEPTIDASE"/>
    <property type="match status" value="1"/>
</dbReference>
<dbReference type="Proteomes" id="UP000249725">
    <property type="component" value="Unassembled WGS sequence"/>
</dbReference>
<dbReference type="AlphaFoldDB" id="A0A328AUA6"/>
<dbReference type="SUPFAM" id="SSF56266">
    <property type="entry name" value="DmpA/ArgJ-like"/>
    <property type="match status" value="1"/>
</dbReference>
<dbReference type="InterPro" id="IPR016117">
    <property type="entry name" value="ArgJ-like_dom_sf"/>
</dbReference>
<protein>
    <submittedName>
        <fullName evidence="2">Peptidase T4</fullName>
    </submittedName>
</protein>
<comment type="caution">
    <text evidence="2">The sequence shown here is derived from an EMBL/GenBank/DDBJ whole genome shotgun (WGS) entry which is preliminary data.</text>
</comment>
<reference evidence="3" key="1">
    <citation type="submission" date="2018-05" db="EMBL/GenBank/DDBJ databases">
        <authorList>
            <person name="Li X."/>
        </authorList>
    </citation>
    <scope>NUCLEOTIDE SEQUENCE [LARGE SCALE GENOMIC DNA]</scope>
    <source>
        <strain evidence="3">YIM 73061</strain>
    </source>
</reference>
<organism evidence="2 3">
    <name type="scientific">Phenylobacterium deserti</name>
    <dbReference type="NCBI Taxonomy" id="1914756"/>
    <lineage>
        <taxon>Bacteria</taxon>
        <taxon>Pseudomonadati</taxon>
        <taxon>Pseudomonadota</taxon>
        <taxon>Alphaproteobacteria</taxon>
        <taxon>Caulobacterales</taxon>
        <taxon>Caulobacteraceae</taxon>
        <taxon>Phenylobacterium</taxon>
    </lineage>
</organism>
<proteinExistence type="inferred from homology"/>
<keyword evidence="3" id="KW-1185">Reference proteome</keyword>